<comment type="caution">
    <text evidence="3">The sequence shown here is derived from an EMBL/GenBank/DDBJ whole genome shotgun (WGS) entry which is preliminary data.</text>
</comment>
<evidence type="ECO:0000313" key="3">
    <source>
        <dbReference type="EMBL" id="RCJ30059.1"/>
    </source>
</evidence>
<feature type="transmembrane region" description="Helical" evidence="2">
    <location>
        <begin position="51"/>
        <end position="72"/>
    </location>
</feature>
<name>A0A367R1K5_9NOSO</name>
<evidence type="ECO:0000313" key="4">
    <source>
        <dbReference type="Proteomes" id="UP000252107"/>
    </source>
</evidence>
<keyword evidence="2" id="KW-1133">Transmembrane helix</keyword>
<feature type="region of interest" description="Disordered" evidence="1">
    <location>
        <begin position="197"/>
        <end position="227"/>
    </location>
</feature>
<dbReference type="NCBIfam" id="NF038301">
    <property type="entry name" value="EPS_HpsA"/>
    <property type="match status" value="1"/>
</dbReference>
<accession>A0A367R1K5</accession>
<dbReference type="Proteomes" id="UP000252107">
    <property type="component" value="Unassembled WGS sequence"/>
</dbReference>
<evidence type="ECO:0000256" key="2">
    <source>
        <dbReference type="SAM" id="Phobius"/>
    </source>
</evidence>
<keyword evidence="2" id="KW-0472">Membrane</keyword>
<gene>
    <name evidence="3" type="ORF">A6770_21445</name>
</gene>
<proteinExistence type="predicted"/>
<dbReference type="EMBL" id="LXQD01000277">
    <property type="protein sequence ID" value="RCJ30059.1"/>
    <property type="molecule type" value="Genomic_DNA"/>
</dbReference>
<keyword evidence="4" id="KW-1185">Reference proteome</keyword>
<protein>
    <submittedName>
        <fullName evidence="3">Uncharacterized protein</fullName>
    </submittedName>
</protein>
<feature type="compositionally biased region" description="Low complexity" evidence="1">
    <location>
        <begin position="992"/>
        <end position="1005"/>
    </location>
</feature>
<reference evidence="3" key="1">
    <citation type="submission" date="2016-04" db="EMBL/GenBank/DDBJ databases">
        <authorList>
            <person name="Tabuchi Yagui T.R."/>
        </authorList>
    </citation>
    <scope>NUCLEOTIDE SEQUENCE [LARGE SCALE GENOMIC DNA]</scope>
    <source>
        <strain evidence="3">NIES-26</strain>
    </source>
</reference>
<dbReference type="InterPro" id="IPR049774">
    <property type="entry name" value="EPS_HpsA-like"/>
</dbReference>
<organism evidence="3 4">
    <name type="scientific">Nostoc minutum NIES-26</name>
    <dbReference type="NCBI Taxonomy" id="1844469"/>
    <lineage>
        <taxon>Bacteria</taxon>
        <taxon>Bacillati</taxon>
        <taxon>Cyanobacteriota</taxon>
        <taxon>Cyanophyceae</taxon>
        <taxon>Nostocales</taxon>
        <taxon>Nostocaceae</taxon>
        <taxon>Nostoc</taxon>
    </lineage>
</organism>
<sequence length="1697" mass="187248">MFTKRQLAKTIKKISKEISKSFISPIKKQIIWLLRTLFVTKRRRSSVNAGFVLPTVAMVALVVILLTTAILFRSFERSKNASNVRVNEAVLSAASPALDRARAKINKLFQDPKLPRSTPSDFSLYQVLTSSIDQYTFGDETQLKLVNDFNGTSGIQTNTGSLDTEESLTTAWKYPVDTNNDGKFDSFTLYGVYLRSPSSDRPRSPLEARTPPMNETDKGTQCDEGSTTSAQLVGTQGWYKRAGTLKRGIFVYTTTVPITEIPTGLTSTEAAKYQIFKGNKGFAALEYEQDRERFPVSNNAVLYNDDLQIAPGGGLRLNGRIATNGNLLTGKTFDPIRLYLVSSPKSCYYSEGNSKIIVGGNVANGRVTDNNSDLDTANNDGVQVDFFKTAGPGGSDRDFINSINKSVTLFGSDIAYNSKAYEMRIDLLVRAAKLTATLPQEVTQEVTRQINADATLDSNKVKEEQLKIYFRKRTRRVPYAEVPFGDEVALAINKSPNVDYTTSDVLQGSNSDNLRPPDNWIYPYASSDGITHANYSGLPIKLNGTNKIYLPTTATKLPEPQGDEARIGDRIVVGNNLPEIWWNGTKFVSQLDGLESGQSISNKQWDATASGVTNPRKRFPQVHELDDLGITDRDDFWEKKAAEQPQGELDVVGGLRVITGAGIYKRTGSFLSTPPTRLDNPSTLNIDESLLPVVWPDSIPMWDDTDKDGIPETTDQSGDLIMRATVVYHYKDNAYNPQSATTYQTPIACVSSYYDSTTSQSAINQNGYPDVRLRDTDPNTVWNTTGLTNNPNLTGLGTVASTAAGRSNNGVTYQFSGAQASTISGISVSNGIFSYASGADNPTDSTKTLKDRLSYQANLVFPNGRFVNEPLRKALTKISQSKPLTLSEQSAVDSAICALKLVDGSTMTPSDSVIPHGAIRETTFLDARQIKAIDKPNTSNPTYNLDVEQRQPLEIRATVLDLNLLRKKSIGTGEFLLPNSGIIYATRDDASPDASDSTSDLSSNDFKLDPNRRPNGIMLIHGSDLSRNTTYKPEEKGLILATNLPVYIKGNFNTHSQEEFDNTTHSENLDSTWSNFYTRTHLNSNFACRKDQFTACTAGETWRPATVIADAITILSDNFLLGFRNEGDYDLRDNISAAVGYDYDGVGGITTNAVTLNETTLQLDLDGDGNLTDNVTTMNETTLGVDLNSDGDTSDNAVNITEQNIPSFIALKLNGFWDNNFVTSFGWIGNDNGKANKLTDINTEGNAVKSSYFNNFVTPIQRRIEFAEYVMEICRKPTVSACKPDDWSVGYDETGSGVDWDYKATSSGEKRIRPNYTVDKLGAGTTGRPAKYVKDRHYPRRVAFLRDSNGNLMTTGTAPNLIPIPLGISGNNVSTLYNTDDNAGKVAYYPYGTTKLIGGIIYPKFSSSNRPRRHKNALWFQTIKTASDDSTDNYFTGDSDYSYRHFLSIKNISGLTNTRKTDQPLLVPVLQIQYPFGNSSDSSLSSITNTDNIKDKSNNWLQVVIDNTTETNLAFVQGDTPGRPTESNGGLENFVRYLENWQEDKNHKVVGAFIQYKRSSYATAPWQTFTESYTQSTGYSTTQTAFGYPQAYRTTVNMDGTALIYGRTPFYVQPKRTWGFDVALLTQLPDLFSQRFTSPNVGDPNEYYREVGRDDRWVQTLLCGATTGQGYDSSDASYGTGFKYAISKDQRPSTCPS</sequence>
<feature type="region of interest" description="Disordered" evidence="1">
    <location>
        <begin position="988"/>
        <end position="1009"/>
    </location>
</feature>
<evidence type="ECO:0000256" key="1">
    <source>
        <dbReference type="SAM" id="MobiDB-lite"/>
    </source>
</evidence>
<keyword evidence="2" id="KW-0812">Transmembrane</keyword>